<accession>A0ABN2R274</accession>
<name>A0ABN2R274_9ACTN</name>
<dbReference type="RefSeq" id="WP_344656546.1">
    <property type="nucleotide sequence ID" value="NZ_BAAAQM010000008.1"/>
</dbReference>
<organism evidence="2 3">
    <name type="scientific">Catenulispora subtropica</name>
    <dbReference type="NCBI Taxonomy" id="450798"/>
    <lineage>
        <taxon>Bacteria</taxon>
        <taxon>Bacillati</taxon>
        <taxon>Actinomycetota</taxon>
        <taxon>Actinomycetes</taxon>
        <taxon>Catenulisporales</taxon>
        <taxon>Catenulisporaceae</taxon>
        <taxon>Catenulispora</taxon>
    </lineage>
</organism>
<feature type="chain" id="PRO_5047238027" description="DUF2690 domain-containing protein" evidence="1">
    <location>
        <begin position="34"/>
        <end position="174"/>
    </location>
</feature>
<proteinExistence type="predicted"/>
<keyword evidence="3" id="KW-1185">Reference proteome</keyword>
<reference evidence="2 3" key="1">
    <citation type="journal article" date="2019" name="Int. J. Syst. Evol. Microbiol.">
        <title>The Global Catalogue of Microorganisms (GCM) 10K type strain sequencing project: providing services to taxonomists for standard genome sequencing and annotation.</title>
        <authorList>
            <consortium name="The Broad Institute Genomics Platform"/>
            <consortium name="The Broad Institute Genome Sequencing Center for Infectious Disease"/>
            <person name="Wu L."/>
            <person name="Ma J."/>
        </authorList>
    </citation>
    <scope>NUCLEOTIDE SEQUENCE [LARGE SCALE GENOMIC DNA]</scope>
    <source>
        <strain evidence="2 3">JCM 16013</strain>
    </source>
</reference>
<comment type="caution">
    <text evidence="2">The sequence shown here is derived from an EMBL/GenBank/DDBJ whole genome shotgun (WGS) entry which is preliminary data.</text>
</comment>
<gene>
    <name evidence="2" type="ORF">GCM10009838_18660</name>
</gene>
<keyword evidence="1" id="KW-0732">Signal</keyword>
<feature type="signal peptide" evidence="1">
    <location>
        <begin position="1"/>
        <end position="33"/>
    </location>
</feature>
<protein>
    <recommendedName>
        <fullName evidence="4">DUF2690 domain-containing protein</fullName>
    </recommendedName>
</protein>
<sequence>MSHEIKMLSRTRRLVPVLCSTTLCLALVAPARAASDPLDPYDAGCVAGAYAVSSAYIAQGFPNKTGDTGFGKLHLMYSPHCRTNWAEFDGYPSGFSFDLFVESNGGSGYQFKAEQWTSAGDEVAWTDMVDGVDKSTGLGRPAGVRVCEWNSNGTYVNYAEMVQQGLPPLASCGD</sequence>
<dbReference type="Proteomes" id="UP001499854">
    <property type="component" value="Unassembled WGS sequence"/>
</dbReference>
<evidence type="ECO:0000313" key="3">
    <source>
        <dbReference type="Proteomes" id="UP001499854"/>
    </source>
</evidence>
<evidence type="ECO:0000313" key="2">
    <source>
        <dbReference type="EMBL" id="GAA1962106.1"/>
    </source>
</evidence>
<evidence type="ECO:0000256" key="1">
    <source>
        <dbReference type="SAM" id="SignalP"/>
    </source>
</evidence>
<dbReference type="InterPro" id="IPR021224">
    <property type="entry name" value="DUF2690"/>
</dbReference>
<dbReference type="Pfam" id="PF10901">
    <property type="entry name" value="DUF2690"/>
    <property type="match status" value="1"/>
</dbReference>
<dbReference type="EMBL" id="BAAAQM010000008">
    <property type="protein sequence ID" value="GAA1962106.1"/>
    <property type="molecule type" value="Genomic_DNA"/>
</dbReference>
<evidence type="ECO:0008006" key="4">
    <source>
        <dbReference type="Google" id="ProtNLM"/>
    </source>
</evidence>